<protein>
    <submittedName>
        <fullName evidence="2">Uncharacterized protein</fullName>
    </submittedName>
</protein>
<dbReference type="RefSeq" id="WP_059061765.1">
    <property type="nucleotide sequence ID" value="NZ_LN879502.1"/>
</dbReference>
<gene>
    <name evidence="2" type="ORF">PNK_1966</name>
</gene>
<proteinExistence type="predicted"/>
<sequence>MQLTRAFQTVSGKMIEWADKTVSHTNGLQKITRVNISILKLTGVIFPDYRDMLTPVLSDLSAFRNLCNSTLTITTLAKMSEAKKITIGHCFQLITHVSMTMHFLYSAGILSVKAGAKVASETGSSAGQSVLQAAWKAVSRNPRSTWICIGSTFCIAGLIAGYYQARNADERSKAISFDKCLLFANQAGKILIIALGGYQVPVFLGCLDLGVSLASYARFLILPRNTSQ</sequence>
<dbReference type="EMBL" id="LN879502">
    <property type="protein sequence ID" value="CUI17570.1"/>
    <property type="molecule type" value="Genomic_DNA"/>
</dbReference>
<dbReference type="Proteomes" id="UP000069902">
    <property type="component" value="Chromosome cPNK"/>
</dbReference>
<keyword evidence="1" id="KW-0812">Transmembrane</keyword>
<feature type="transmembrane region" description="Helical" evidence="1">
    <location>
        <begin position="144"/>
        <end position="163"/>
    </location>
</feature>
<evidence type="ECO:0000313" key="2">
    <source>
        <dbReference type="EMBL" id="CUI17570.1"/>
    </source>
</evidence>
<keyword evidence="3" id="KW-1185">Reference proteome</keyword>
<dbReference type="InParanoid" id="A0A0U5JG45"/>
<accession>A0A0U5JG45</accession>
<dbReference type="STRING" id="389348.PNK_1966"/>
<keyword evidence="1" id="KW-1133">Transmembrane helix</keyword>
<dbReference type="PATRIC" id="fig|389348.3.peg.2210"/>
<reference evidence="3" key="1">
    <citation type="submission" date="2015-09" db="EMBL/GenBank/DDBJ databases">
        <authorList>
            <person name="Bertelli C."/>
        </authorList>
    </citation>
    <scope>NUCLEOTIDE SEQUENCE [LARGE SCALE GENOMIC DNA]</scope>
    <source>
        <strain evidence="3">KNic</strain>
    </source>
</reference>
<evidence type="ECO:0000256" key="1">
    <source>
        <dbReference type="SAM" id="Phobius"/>
    </source>
</evidence>
<dbReference type="KEGG" id="pnl:PNK_1966"/>
<name>A0A0U5JG45_9BACT</name>
<keyword evidence="1" id="KW-0472">Membrane</keyword>
<organism evidence="2 3">
    <name type="scientific">Candidatus Protochlamydia naegleriophila</name>
    <dbReference type="NCBI Taxonomy" id="389348"/>
    <lineage>
        <taxon>Bacteria</taxon>
        <taxon>Pseudomonadati</taxon>
        <taxon>Chlamydiota</taxon>
        <taxon>Chlamydiia</taxon>
        <taxon>Parachlamydiales</taxon>
        <taxon>Parachlamydiaceae</taxon>
        <taxon>Candidatus Protochlamydia</taxon>
    </lineage>
</organism>
<dbReference type="AlphaFoldDB" id="A0A0U5JG45"/>
<evidence type="ECO:0000313" key="3">
    <source>
        <dbReference type="Proteomes" id="UP000069902"/>
    </source>
</evidence>